<gene>
    <name evidence="3" type="ORF">ERS852407_01157</name>
</gene>
<protein>
    <submittedName>
        <fullName evidence="3">Transposase domain (DUF772)</fullName>
    </submittedName>
</protein>
<evidence type="ECO:0000313" key="4">
    <source>
        <dbReference type="Proteomes" id="UP000095651"/>
    </source>
</evidence>
<dbReference type="Pfam" id="PF05598">
    <property type="entry name" value="DUF772"/>
    <property type="match status" value="1"/>
</dbReference>
<name>A0A174A0Q9_9FIRM</name>
<organism evidence="3 4">
    <name type="scientific">Hungatella hathewayi</name>
    <dbReference type="NCBI Taxonomy" id="154046"/>
    <lineage>
        <taxon>Bacteria</taxon>
        <taxon>Bacillati</taxon>
        <taxon>Bacillota</taxon>
        <taxon>Clostridia</taxon>
        <taxon>Lachnospirales</taxon>
        <taxon>Lachnospiraceae</taxon>
        <taxon>Hungatella</taxon>
    </lineage>
</organism>
<evidence type="ECO:0000259" key="2">
    <source>
        <dbReference type="Pfam" id="PF13751"/>
    </source>
</evidence>
<dbReference type="EMBL" id="CYZE01000002">
    <property type="protein sequence ID" value="CUN81176.1"/>
    <property type="molecule type" value="Genomic_DNA"/>
</dbReference>
<dbReference type="PANTHER" id="PTHR33408:SF2">
    <property type="entry name" value="TRANSPOSASE DDE DOMAIN-CONTAINING PROTEIN"/>
    <property type="match status" value="1"/>
</dbReference>
<sequence>MAFVANNIQQMALTDSIFHLTEREQKFLEQSWAKVFADRVFPAIDEEIFSVLYSDKASRPNTPVNVIVGALILKEVLGDTDDELVQALMFDVRYQYALHTTSFEEQPLSDRTLSRFRARCLAYETETEIDLIHECVTKMAKEISEFMGITPNMQRMDSLMVAANIRNLSMLELFYTCVANLANVMKQRGAELPEGQKHYMEKDDYNRFIYHQRELDAAERTVLVMHDAEQLILLCDNNGDFDDTSEYQLLIRLLKERTIMDDEGSRRLRNKEEVEEPSKVLLNPSDPEATFRKKAGTKHLGYVGNITERVGESGSLVTDYAYEQNIYSDNQFINDYLEKQPVYDETVTLVADGAYSGEANVRVAAAHQIKFVATNFTSKKPADIFAEFTFSKDGKELLECIHHKHPYYTRYDQSNDRCAAYFNRRDCEECPYVKICCPRFKGKQASREISWKAVNRAKMLRYMKTEEFHELCHFRNGVEAIPSLLRRKYHVDKIPAHGKRQMRFYFGFKIAALNFQKLFDYANSLDKHTPKTKAA</sequence>
<dbReference type="Pfam" id="PF13751">
    <property type="entry name" value="DDE_Tnp_1_6"/>
    <property type="match status" value="1"/>
</dbReference>
<dbReference type="RefSeq" id="WP_070102343.1">
    <property type="nucleotide sequence ID" value="NZ_CABIXC010000002.1"/>
</dbReference>
<evidence type="ECO:0000313" key="3">
    <source>
        <dbReference type="EMBL" id="CUN81176.1"/>
    </source>
</evidence>
<evidence type="ECO:0000259" key="1">
    <source>
        <dbReference type="Pfam" id="PF05598"/>
    </source>
</evidence>
<feature type="domain" description="Transposase DDE" evidence="2">
    <location>
        <begin position="410"/>
        <end position="518"/>
    </location>
</feature>
<reference evidence="3 4" key="1">
    <citation type="submission" date="2015-09" db="EMBL/GenBank/DDBJ databases">
        <authorList>
            <consortium name="Pathogen Informatics"/>
        </authorList>
    </citation>
    <scope>NUCLEOTIDE SEQUENCE [LARGE SCALE GENOMIC DNA]</scope>
    <source>
        <strain evidence="3 4">2789STDY5608850</strain>
    </source>
</reference>
<dbReference type="InterPro" id="IPR025668">
    <property type="entry name" value="Tnp_DDE_dom"/>
</dbReference>
<feature type="domain" description="Transposase InsH N-terminal" evidence="1">
    <location>
        <begin position="36"/>
        <end position="119"/>
    </location>
</feature>
<dbReference type="PANTHER" id="PTHR33408">
    <property type="entry name" value="TRANSPOSASE"/>
    <property type="match status" value="1"/>
</dbReference>
<dbReference type="AlphaFoldDB" id="A0A174A0Q9"/>
<proteinExistence type="predicted"/>
<dbReference type="Proteomes" id="UP000095651">
    <property type="component" value="Unassembled WGS sequence"/>
</dbReference>
<accession>A0A174A0Q9</accession>
<dbReference type="InterPro" id="IPR008490">
    <property type="entry name" value="Transposase_InsH_N"/>
</dbReference>